<proteinExistence type="predicted"/>
<dbReference type="InterPro" id="IPR000835">
    <property type="entry name" value="HTH_MarR-typ"/>
</dbReference>
<sequence length="143" mass="16517">MELFEFSKYIAGVYRQSKRDFKQAIAELDVRATQSDLLMYIYDHPALTQQQIAQDVTMDPSLLARDLRVLVDKGWVQRAVHAQDRRAKMITLTPAGQQLAQQLKIIMDRWWSNLFEQHPEIDGAALAQQLKLVRQALAGEQHE</sequence>
<evidence type="ECO:0000256" key="1">
    <source>
        <dbReference type="ARBA" id="ARBA00023015"/>
    </source>
</evidence>
<dbReference type="PANTHER" id="PTHR42756">
    <property type="entry name" value="TRANSCRIPTIONAL REGULATOR, MARR"/>
    <property type="match status" value="1"/>
</dbReference>
<dbReference type="RefSeq" id="WP_137636910.1">
    <property type="nucleotide sequence ID" value="NZ_BJDN01000004.1"/>
</dbReference>
<dbReference type="PANTHER" id="PTHR42756:SF1">
    <property type="entry name" value="TRANSCRIPTIONAL REPRESSOR OF EMRAB OPERON"/>
    <property type="match status" value="1"/>
</dbReference>
<dbReference type="SUPFAM" id="SSF46785">
    <property type="entry name" value="Winged helix' DNA-binding domain"/>
    <property type="match status" value="1"/>
</dbReference>
<gene>
    <name evidence="5" type="ORF">ACFQZ7_02115</name>
</gene>
<keyword evidence="3" id="KW-0804">Transcription</keyword>
<feature type="domain" description="HTH marR-type" evidence="4">
    <location>
        <begin position="1"/>
        <end position="135"/>
    </location>
</feature>
<dbReference type="InterPro" id="IPR036388">
    <property type="entry name" value="WH-like_DNA-bd_sf"/>
</dbReference>
<keyword evidence="2" id="KW-0238">DNA-binding</keyword>
<keyword evidence="6" id="KW-1185">Reference proteome</keyword>
<accession>A0ABW3EB21</accession>
<keyword evidence="1" id="KW-0805">Transcription regulation</keyword>
<evidence type="ECO:0000313" key="6">
    <source>
        <dbReference type="Proteomes" id="UP001597104"/>
    </source>
</evidence>
<dbReference type="EMBL" id="JBHTIO010000008">
    <property type="protein sequence ID" value="MFD0896537.1"/>
    <property type="molecule type" value="Genomic_DNA"/>
</dbReference>
<dbReference type="Pfam" id="PF01047">
    <property type="entry name" value="MarR"/>
    <property type="match status" value="1"/>
</dbReference>
<organism evidence="5 6">
    <name type="scientific">Loigolactobacillus binensis</name>
    <dbReference type="NCBI Taxonomy" id="2559922"/>
    <lineage>
        <taxon>Bacteria</taxon>
        <taxon>Bacillati</taxon>
        <taxon>Bacillota</taxon>
        <taxon>Bacilli</taxon>
        <taxon>Lactobacillales</taxon>
        <taxon>Lactobacillaceae</taxon>
        <taxon>Loigolactobacillus</taxon>
    </lineage>
</organism>
<evidence type="ECO:0000256" key="3">
    <source>
        <dbReference type="ARBA" id="ARBA00023163"/>
    </source>
</evidence>
<evidence type="ECO:0000256" key="2">
    <source>
        <dbReference type="ARBA" id="ARBA00023125"/>
    </source>
</evidence>
<comment type="caution">
    <text evidence="5">The sequence shown here is derived from an EMBL/GenBank/DDBJ whole genome shotgun (WGS) entry which is preliminary data.</text>
</comment>
<evidence type="ECO:0000313" key="5">
    <source>
        <dbReference type="EMBL" id="MFD0896537.1"/>
    </source>
</evidence>
<dbReference type="InterPro" id="IPR036390">
    <property type="entry name" value="WH_DNA-bd_sf"/>
</dbReference>
<dbReference type="SMART" id="SM00347">
    <property type="entry name" value="HTH_MARR"/>
    <property type="match status" value="1"/>
</dbReference>
<dbReference type="Proteomes" id="UP001597104">
    <property type="component" value="Unassembled WGS sequence"/>
</dbReference>
<dbReference type="Gene3D" id="1.10.10.10">
    <property type="entry name" value="Winged helix-like DNA-binding domain superfamily/Winged helix DNA-binding domain"/>
    <property type="match status" value="1"/>
</dbReference>
<dbReference type="PROSITE" id="PS50995">
    <property type="entry name" value="HTH_MARR_2"/>
    <property type="match status" value="1"/>
</dbReference>
<dbReference type="PRINTS" id="PR00598">
    <property type="entry name" value="HTHMARR"/>
</dbReference>
<protein>
    <submittedName>
        <fullName evidence="5">MarR family winged helix-turn-helix transcriptional regulator</fullName>
    </submittedName>
</protein>
<evidence type="ECO:0000259" key="4">
    <source>
        <dbReference type="PROSITE" id="PS50995"/>
    </source>
</evidence>
<name>A0ABW3EB21_9LACO</name>
<reference evidence="6" key="1">
    <citation type="journal article" date="2019" name="Int. J. Syst. Evol. Microbiol.">
        <title>The Global Catalogue of Microorganisms (GCM) 10K type strain sequencing project: providing services to taxonomists for standard genome sequencing and annotation.</title>
        <authorList>
            <consortium name="The Broad Institute Genomics Platform"/>
            <consortium name="The Broad Institute Genome Sequencing Center for Infectious Disease"/>
            <person name="Wu L."/>
            <person name="Ma J."/>
        </authorList>
    </citation>
    <scope>NUCLEOTIDE SEQUENCE [LARGE SCALE GENOMIC DNA]</scope>
    <source>
        <strain evidence="6">CCM 8925</strain>
    </source>
</reference>